<name>A0AAN8YIM8_SOLBU</name>
<dbReference type="SUPFAM" id="SSF57850">
    <property type="entry name" value="RING/U-box"/>
    <property type="match status" value="1"/>
</dbReference>
<reference evidence="4 5" key="1">
    <citation type="submission" date="2024-02" db="EMBL/GenBank/DDBJ databases">
        <title>de novo genome assembly of Solanum bulbocastanum strain 11H21.</title>
        <authorList>
            <person name="Hosaka A.J."/>
        </authorList>
    </citation>
    <scope>NUCLEOTIDE SEQUENCE [LARGE SCALE GENOMIC DNA]</scope>
    <source>
        <tissue evidence="4">Young leaves</tissue>
    </source>
</reference>
<dbReference type="EMBL" id="JBANQN010000003">
    <property type="protein sequence ID" value="KAK6793361.1"/>
    <property type="molecule type" value="Genomic_DNA"/>
</dbReference>
<keyword evidence="1" id="KW-0479">Metal-binding</keyword>
<dbReference type="SMART" id="SM00184">
    <property type="entry name" value="RING"/>
    <property type="match status" value="1"/>
</dbReference>
<sequence>MDGGDRVIRRRKSLTERLGLKGIGCCGSTWGIMPATTFNVVDDEDENDDVEAMSHHLHTPPETPSIMTMCLAVAEGGSSGMNLAAALAAERHFRADYDNNNEVNIHPGSRPGPLRPNESGPRNVPTYDNNEVNIHSDSRPRPSPNSDSGLLRPDEGVSGNVPGTPTRMSLMRLLEETEVYEGELLMEKEEEDGGGVGVGVRGDSVCCVCMRRKKGAAFIPCGHTFCRVCSRELWVNRGCCPLCNRSILEILDIY</sequence>
<dbReference type="Pfam" id="PF13920">
    <property type="entry name" value="zf-C3HC4_3"/>
    <property type="match status" value="1"/>
</dbReference>
<dbReference type="InterPro" id="IPR001841">
    <property type="entry name" value="Znf_RING"/>
</dbReference>
<evidence type="ECO:0000313" key="4">
    <source>
        <dbReference type="EMBL" id="KAK6793361.1"/>
    </source>
</evidence>
<feature type="region of interest" description="Disordered" evidence="2">
    <location>
        <begin position="99"/>
        <end position="166"/>
    </location>
</feature>
<dbReference type="PROSITE" id="PS50089">
    <property type="entry name" value="ZF_RING_2"/>
    <property type="match status" value="1"/>
</dbReference>
<evidence type="ECO:0000256" key="2">
    <source>
        <dbReference type="SAM" id="MobiDB-lite"/>
    </source>
</evidence>
<evidence type="ECO:0000259" key="3">
    <source>
        <dbReference type="PROSITE" id="PS50089"/>
    </source>
</evidence>
<evidence type="ECO:0000256" key="1">
    <source>
        <dbReference type="PROSITE-ProRule" id="PRU00175"/>
    </source>
</evidence>
<keyword evidence="5" id="KW-1185">Reference proteome</keyword>
<dbReference type="Gene3D" id="3.30.40.10">
    <property type="entry name" value="Zinc/RING finger domain, C3HC4 (zinc finger)"/>
    <property type="match status" value="1"/>
</dbReference>
<dbReference type="Proteomes" id="UP001371456">
    <property type="component" value="Unassembled WGS sequence"/>
</dbReference>
<accession>A0AAN8YIM8</accession>
<keyword evidence="1" id="KW-0863">Zinc-finger</keyword>
<organism evidence="4 5">
    <name type="scientific">Solanum bulbocastanum</name>
    <name type="common">Wild potato</name>
    <dbReference type="NCBI Taxonomy" id="147425"/>
    <lineage>
        <taxon>Eukaryota</taxon>
        <taxon>Viridiplantae</taxon>
        <taxon>Streptophyta</taxon>
        <taxon>Embryophyta</taxon>
        <taxon>Tracheophyta</taxon>
        <taxon>Spermatophyta</taxon>
        <taxon>Magnoliopsida</taxon>
        <taxon>eudicotyledons</taxon>
        <taxon>Gunneridae</taxon>
        <taxon>Pentapetalae</taxon>
        <taxon>asterids</taxon>
        <taxon>lamiids</taxon>
        <taxon>Solanales</taxon>
        <taxon>Solanaceae</taxon>
        <taxon>Solanoideae</taxon>
        <taxon>Solaneae</taxon>
        <taxon>Solanum</taxon>
    </lineage>
</organism>
<proteinExistence type="predicted"/>
<feature type="domain" description="RING-type" evidence="3">
    <location>
        <begin position="206"/>
        <end position="244"/>
    </location>
</feature>
<dbReference type="PANTHER" id="PTHR46629">
    <property type="entry name" value="OS01G0917900 PROTEIN"/>
    <property type="match status" value="1"/>
</dbReference>
<protein>
    <recommendedName>
        <fullName evidence="3">RING-type domain-containing protein</fullName>
    </recommendedName>
</protein>
<dbReference type="InterPro" id="IPR013083">
    <property type="entry name" value="Znf_RING/FYVE/PHD"/>
</dbReference>
<keyword evidence="1" id="KW-0862">Zinc</keyword>
<dbReference type="GO" id="GO:0008270">
    <property type="term" value="F:zinc ion binding"/>
    <property type="evidence" value="ECO:0007669"/>
    <property type="project" value="UniProtKB-KW"/>
</dbReference>
<evidence type="ECO:0000313" key="5">
    <source>
        <dbReference type="Proteomes" id="UP001371456"/>
    </source>
</evidence>
<comment type="caution">
    <text evidence="4">The sequence shown here is derived from an EMBL/GenBank/DDBJ whole genome shotgun (WGS) entry which is preliminary data.</text>
</comment>
<dbReference type="AlphaFoldDB" id="A0AAN8YIM8"/>
<gene>
    <name evidence="4" type="ORF">RDI58_006814</name>
</gene>